<keyword evidence="1" id="KW-0597">Phosphoprotein</keyword>
<evidence type="ECO:0000313" key="5">
    <source>
        <dbReference type="Proteomes" id="UP000295765"/>
    </source>
</evidence>
<dbReference type="InterPro" id="IPR011129">
    <property type="entry name" value="CSD"/>
</dbReference>
<name>A0A4R2LDU2_9GAMM</name>
<keyword evidence="5" id="KW-1185">Reference proteome</keyword>
<keyword evidence="2" id="KW-0472">Membrane</keyword>
<dbReference type="CDD" id="cd04458">
    <property type="entry name" value="CSP_CDS"/>
    <property type="match status" value="1"/>
</dbReference>
<dbReference type="GO" id="GO:0005829">
    <property type="term" value="C:cytosol"/>
    <property type="evidence" value="ECO:0007669"/>
    <property type="project" value="UniProtKB-ARBA"/>
</dbReference>
<evidence type="ECO:0000256" key="2">
    <source>
        <dbReference type="SAM" id="Phobius"/>
    </source>
</evidence>
<evidence type="ECO:0000313" key="4">
    <source>
        <dbReference type="EMBL" id="TCO83802.1"/>
    </source>
</evidence>
<dbReference type="InterPro" id="IPR010718">
    <property type="entry name" value="DUF1294"/>
</dbReference>
<reference evidence="4 5" key="1">
    <citation type="submission" date="2019-03" db="EMBL/GenBank/DDBJ databases">
        <title>Genomic Encyclopedia of Type Strains, Phase IV (KMG-IV): sequencing the most valuable type-strain genomes for metagenomic binning, comparative biology and taxonomic classification.</title>
        <authorList>
            <person name="Goeker M."/>
        </authorList>
    </citation>
    <scope>NUCLEOTIDE SEQUENCE [LARGE SCALE GENOMIC DNA]</scope>
    <source>
        <strain evidence="4 5">DSM 25287</strain>
    </source>
</reference>
<dbReference type="AlphaFoldDB" id="A0A4R2LDU2"/>
<sequence>MRHRGRITQWKDDKGFGFITPDGGGRPVFVHITAFAGRQRRPTGQERVRYDTRTDAQGRMQAVDVVYAGVSGRAIGAALLNGGLLLLAVAFLGGVVWAVAAGRLPRALLGLYLGASAVAFVAYALDKSAARHERRRTPENTLHLFGLLGGWPGALAAQRLLRHKSRKASFQVVFWGTVGLNGGALGWLLSPAGERTLRSLLAAV</sequence>
<dbReference type="PANTHER" id="PTHR12962">
    <property type="entry name" value="CALCIUM-REGULATED HEAT STABLE PROTEIN CRHSP-24-RELATED"/>
    <property type="match status" value="1"/>
</dbReference>
<dbReference type="InterPro" id="IPR002059">
    <property type="entry name" value="CSP_DNA-bd"/>
</dbReference>
<dbReference type="OrthoDB" id="72963at2"/>
<feature type="transmembrane region" description="Helical" evidence="2">
    <location>
        <begin position="168"/>
        <end position="189"/>
    </location>
</feature>
<feature type="domain" description="CSD" evidence="3">
    <location>
        <begin position="2"/>
        <end position="67"/>
    </location>
</feature>
<organism evidence="4 5">
    <name type="scientific">Plasticicumulans lactativorans</name>
    <dbReference type="NCBI Taxonomy" id="1133106"/>
    <lineage>
        <taxon>Bacteria</taxon>
        <taxon>Pseudomonadati</taxon>
        <taxon>Pseudomonadota</taxon>
        <taxon>Gammaproteobacteria</taxon>
        <taxon>Candidatus Competibacteraceae</taxon>
        <taxon>Plasticicumulans</taxon>
    </lineage>
</organism>
<dbReference type="InterPro" id="IPR052069">
    <property type="entry name" value="Ca-reg_mRNA-binding_domain"/>
</dbReference>
<dbReference type="PROSITE" id="PS51857">
    <property type="entry name" value="CSD_2"/>
    <property type="match status" value="1"/>
</dbReference>
<dbReference type="InterPro" id="IPR012340">
    <property type="entry name" value="NA-bd_OB-fold"/>
</dbReference>
<keyword evidence="2" id="KW-0812">Transmembrane</keyword>
<dbReference type="PANTHER" id="PTHR12962:SF1">
    <property type="entry name" value="COLD SHOCK DOMAIN-CONTAINING PROTEIN CG9705"/>
    <property type="match status" value="1"/>
</dbReference>
<evidence type="ECO:0000256" key="1">
    <source>
        <dbReference type="ARBA" id="ARBA00022553"/>
    </source>
</evidence>
<dbReference type="SUPFAM" id="SSF50249">
    <property type="entry name" value="Nucleic acid-binding proteins"/>
    <property type="match status" value="1"/>
</dbReference>
<accession>A0A4R2LDU2</accession>
<dbReference type="SMART" id="SM00357">
    <property type="entry name" value="CSP"/>
    <property type="match status" value="1"/>
</dbReference>
<feature type="transmembrane region" description="Helical" evidence="2">
    <location>
        <begin position="78"/>
        <end position="100"/>
    </location>
</feature>
<protein>
    <submittedName>
        <fullName evidence="4">Uncharacterized membrane protein YsdA (DUF1294 family)</fullName>
    </submittedName>
</protein>
<dbReference type="RefSeq" id="WP_132538067.1">
    <property type="nucleotide sequence ID" value="NZ_SLWY01000001.1"/>
</dbReference>
<dbReference type="Proteomes" id="UP000295765">
    <property type="component" value="Unassembled WGS sequence"/>
</dbReference>
<proteinExistence type="predicted"/>
<gene>
    <name evidence="4" type="ORF">EV699_101186</name>
</gene>
<evidence type="ECO:0000259" key="3">
    <source>
        <dbReference type="PROSITE" id="PS51857"/>
    </source>
</evidence>
<keyword evidence="2" id="KW-1133">Transmembrane helix</keyword>
<dbReference type="EMBL" id="SLWY01000001">
    <property type="protein sequence ID" value="TCO83802.1"/>
    <property type="molecule type" value="Genomic_DNA"/>
</dbReference>
<dbReference type="GO" id="GO:0043488">
    <property type="term" value="P:regulation of mRNA stability"/>
    <property type="evidence" value="ECO:0007669"/>
    <property type="project" value="TreeGrafter"/>
</dbReference>
<dbReference type="Pfam" id="PF00313">
    <property type="entry name" value="CSD"/>
    <property type="match status" value="1"/>
</dbReference>
<feature type="transmembrane region" description="Helical" evidence="2">
    <location>
        <begin position="106"/>
        <end position="125"/>
    </location>
</feature>
<dbReference type="Gene3D" id="2.40.50.140">
    <property type="entry name" value="Nucleic acid-binding proteins"/>
    <property type="match status" value="1"/>
</dbReference>
<dbReference type="Pfam" id="PF06961">
    <property type="entry name" value="DUF1294"/>
    <property type="match status" value="1"/>
</dbReference>
<dbReference type="GO" id="GO:0003730">
    <property type="term" value="F:mRNA 3'-UTR binding"/>
    <property type="evidence" value="ECO:0007669"/>
    <property type="project" value="TreeGrafter"/>
</dbReference>
<comment type="caution">
    <text evidence="4">The sequence shown here is derived from an EMBL/GenBank/DDBJ whole genome shotgun (WGS) entry which is preliminary data.</text>
</comment>